<feature type="transmembrane region" description="Helical" evidence="10">
    <location>
        <begin position="38"/>
        <end position="64"/>
    </location>
</feature>
<feature type="transmembrane region" description="Helical" evidence="10">
    <location>
        <begin position="953"/>
        <end position="979"/>
    </location>
</feature>
<feature type="transmembrane region" description="Helical" evidence="10">
    <location>
        <begin position="864"/>
        <end position="889"/>
    </location>
</feature>
<keyword evidence="5" id="KW-0552">Olfaction</keyword>
<keyword evidence="12" id="KW-1185">Reference proteome</keyword>
<comment type="caution">
    <text evidence="11">The sequence shown here is derived from an EMBL/GenBank/DDBJ whole genome shotgun (WGS) entry which is preliminary data.</text>
</comment>
<evidence type="ECO:0000256" key="8">
    <source>
        <dbReference type="ARBA" id="ARBA00023170"/>
    </source>
</evidence>
<evidence type="ECO:0000256" key="5">
    <source>
        <dbReference type="ARBA" id="ARBA00022725"/>
    </source>
</evidence>
<keyword evidence="6 10" id="KW-1133">Transmembrane helix</keyword>
<dbReference type="PANTHER" id="PTHR21137">
    <property type="entry name" value="ODORANT RECEPTOR"/>
    <property type="match status" value="1"/>
</dbReference>
<name>A0A6G0T966_APHGL</name>
<keyword evidence="9" id="KW-0807">Transducer</keyword>
<keyword evidence="2" id="KW-1003">Cell membrane</keyword>
<keyword evidence="4 10" id="KW-0812">Transmembrane</keyword>
<feature type="transmembrane region" description="Helical" evidence="10">
    <location>
        <begin position="525"/>
        <end position="543"/>
    </location>
</feature>
<keyword evidence="3" id="KW-0716">Sensory transduction</keyword>
<proteinExistence type="predicted"/>
<dbReference type="AlphaFoldDB" id="A0A6G0T966"/>
<evidence type="ECO:0000256" key="2">
    <source>
        <dbReference type="ARBA" id="ARBA00022475"/>
    </source>
</evidence>
<evidence type="ECO:0000313" key="11">
    <source>
        <dbReference type="EMBL" id="KAE9528089.1"/>
    </source>
</evidence>
<dbReference type="GO" id="GO:0007165">
    <property type="term" value="P:signal transduction"/>
    <property type="evidence" value="ECO:0007669"/>
    <property type="project" value="UniProtKB-KW"/>
</dbReference>
<evidence type="ECO:0008006" key="13">
    <source>
        <dbReference type="Google" id="ProtNLM"/>
    </source>
</evidence>
<comment type="subcellular location">
    <subcellularLocation>
        <location evidence="1">Cell membrane</location>
        <topology evidence="1">Multi-pass membrane protein</topology>
    </subcellularLocation>
</comment>
<dbReference type="PANTHER" id="PTHR21137:SF35">
    <property type="entry name" value="ODORANT RECEPTOR 19A-RELATED"/>
    <property type="match status" value="1"/>
</dbReference>
<keyword evidence="8" id="KW-0675">Receptor</keyword>
<dbReference type="EMBL" id="VYZN01000049">
    <property type="protein sequence ID" value="KAE9528089.1"/>
    <property type="molecule type" value="Genomic_DNA"/>
</dbReference>
<dbReference type="Pfam" id="PF02949">
    <property type="entry name" value="7tm_6"/>
    <property type="match status" value="4"/>
</dbReference>
<feature type="transmembrane region" description="Helical" evidence="10">
    <location>
        <begin position="253"/>
        <end position="278"/>
    </location>
</feature>
<dbReference type="OrthoDB" id="7548151at2759"/>
<dbReference type="GO" id="GO:0005549">
    <property type="term" value="F:odorant binding"/>
    <property type="evidence" value="ECO:0007669"/>
    <property type="project" value="InterPro"/>
</dbReference>
<evidence type="ECO:0000256" key="10">
    <source>
        <dbReference type="SAM" id="Phobius"/>
    </source>
</evidence>
<feature type="transmembrane region" description="Helical" evidence="10">
    <location>
        <begin position="740"/>
        <end position="756"/>
    </location>
</feature>
<feature type="transmembrane region" description="Helical" evidence="10">
    <location>
        <begin position="84"/>
        <end position="102"/>
    </location>
</feature>
<evidence type="ECO:0000256" key="9">
    <source>
        <dbReference type="ARBA" id="ARBA00023224"/>
    </source>
</evidence>
<dbReference type="GO" id="GO:0004984">
    <property type="term" value="F:olfactory receptor activity"/>
    <property type="evidence" value="ECO:0007669"/>
    <property type="project" value="InterPro"/>
</dbReference>
<evidence type="ECO:0000256" key="1">
    <source>
        <dbReference type="ARBA" id="ARBA00004651"/>
    </source>
</evidence>
<keyword evidence="7 10" id="KW-0472">Membrane</keyword>
<gene>
    <name evidence="11" type="ORF">AGLY_012511</name>
</gene>
<dbReference type="GO" id="GO:0005886">
    <property type="term" value="C:plasma membrane"/>
    <property type="evidence" value="ECO:0007669"/>
    <property type="project" value="UniProtKB-SubCell"/>
</dbReference>
<feature type="transmembrane region" description="Helical" evidence="10">
    <location>
        <begin position="210"/>
        <end position="233"/>
    </location>
</feature>
<dbReference type="Proteomes" id="UP000475862">
    <property type="component" value="Unassembled WGS sequence"/>
</dbReference>
<reference evidence="11 12" key="1">
    <citation type="submission" date="2019-08" db="EMBL/GenBank/DDBJ databases">
        <title>The genome of the soybean aphid Biotype 1, its phylome, world population structure and adaptation to the North American continent.</title>
        <authorList>
            <person name="Giordano R."/>
            <person name="Donthu R.K."/>
            <person name="Hernandez A.G."/>
            <person name="Wright C.L."/>
            <person name="Zimin A.V."/>
        </authorList>
    </citation>
    <scope>NUCLEOTIDE SEQUENCE [LARGE SCALE GENOMIC DNA]</scope>
    <source>
        <tissue evidence="11">Whole aphids</tissue>
    </source>
</reference>
<evidence type="ECO:0000256" key="4">
    <source>
        <dbReference type="ARBA" id="ARBA00022692"/>
    </source>
</evidence>
<protein>
    <recommendedName>
        <fullName evidence="13">Odorant receptor</fullName>
    </recommendedName>
</protein>
<feature type="transmembrane region" description="Helical" evidence="10">
    <location>
        <begin position="496"/>
        <end position="519"/>
    </location>
</feature>
<evidence type="ECO:0000256" key="6">
    <source>
        <dbReference type="ARBA" id="ARBA00022989"/>
    </source>
</evidence>
<accession>A0A6G0T966</accession>
<feature type="transmembrane region" description="Helical" evidence="10">
    <location>
        <begin position="299"/>
        <end position="318"/>
    </location>
</feature>
<evidence type="ECO:0000313" key="12">
    <source>
        <dbReference type="Proteomes" id="UP000475862"/>
    </source>
</evidence>
<evidence type="ECO:0000256" key="7">
    <source>
        <dbReference type="ARBA" id="ARBA00023136"/>
    </source>
</evidence>
<evidence type="ECO:0000256" key="3">
    <source>
        <dbReference type="ARBA" id="ARBA00022606"/>
    </source>
</evidence>
<dbReference type="InterPro" id="IPR004117">
    <property type="entry name" value="7tm6_olfct_rcpt"/>
</dbReference>
<organism evidence="11 12">
    <name type="scientific">Aphis glycines</name>
    <name type="common">Soybean aphid</name>
    <dbReference type="NCBI Taxonomy" id="307491"/>
    <lineage>
        <taxon>Eukaryota</taxon>
        <taxon>Metazoa</taxon>
        <taxon>Ecdysozoa</taxon>
        <taxon>Arthropoda</taxon>
        <taxon>Hexapoda</taxon>
        <taxon>Insecta</taxon>
        <taxon>Pterygota</taxon>
        <taxon>Neoptera</taxon>
        <taxon>Paraneoptera</taxon>
        <taxon>Hemiptera</taxon>
        <taxon>Sternorrhyncha</taxon>
        <taxon>Aphidomorpha</taxon>
        <taxon>Aphidoidea</taxon>
        <taxon>Aphididae</taxon>
        <taxon>Aphidini</taxon>
        <taxon>Aphis</taxon>
        <taxon>Aphis</taxon>
    </lineage>
</organism>
<feature type="transmembrane region" description="Helical" evidence="10">
    <location>
        <begin position="367"/>
        <end position="392"/>
    </location>
</feature>
<feature type="transmembrane region" description="Helical" evidence="10">
    <location>
        <begin position="615"/>
        <end position="634"/>
    </location>
</feature>
<feature type="transmembrane region" description="Helical" evidence="10">
    <location>
        <begin position="555"/>
        <end position="576"/>
    </location>
</feature>
<feature type="transmembrane region" description="Helical" evidence="10">
    <location>
        <begin position="797"/>
        <end position="815"/>
    </location>
</feature>
<feature type="transmembrane region" description="Helical" evidence="10">
    <location>
        <begin position="703"/>
        <end position="728"/>
    </location>
</feature>
<sequence length="986" mass="116605">MLFFRRKKKTSDEHDLIYDELKTNIFDHQAVMKKYEDFLALFGKAMLLQIFFSSFSLIVVWSIFIMSFDNNDRFEASDIVLKKMMCSLPALMFQIFMVCYLFDKLHKQKDSVIFALYSSNWTKMDMKCKKLILLTMRMNNANYKKLKFTRTKVVNLEMFFKTMGDCYTILSVLDENNHVFNIRLAKCAGLYQLLDPRTTKCLGRNVYHTALTFILMYICTISVMLTVSCSYYCKENMSICLEDLWKLETALFIIYKMWIVIHHSNDIWNCLSITWYGFTSSFSFQKRHILDRWRKRSMRFSTLFAFTYLFCLAIFAGLTQTFRNDITPVKNRDGSVGYYRQNIMNFYIIVSDETYNTYYNTFCFAEALFTSSLAMLFLVFDILLVTLCFAICGQMEMICSTFESVGHKSICDSRSPIDYTVVEKKRLSNEHELIYNELKTIIIDHQKVLKKYEDFLALFEKILYGVDIVVASEKDSIIFALYTSNWTEMDKKCKQLILLTMKTMGDCYTILSVLMWIVIHHSNDIWNCLSITWYGFTSSFSFQKRHILDRWRKRSMSFSTLFAFTLTIFAGLTQMFRNDTTPVKSRDGSVGYYRENISLYDADIFLATKVTAIKMMTQISSYSFQIFMMCYLFGNLHNQKDSIIFSLYSSNWTEIDMKYKKLILLTMKTMDENNYTFNIRLAKRIGLYQILNTQTKIIYGKNVYHIVISFIALYCCVISIMFNVSGVYYWTNNMTTSIDYFWRAEIVMFLVYKLWIIDHYSSDIWNCLSVTWYGFTSSFNFRRRHVLDRWRKRSMRFSTLFFFMYLFCLISYMGITQAFRNKITQVKNRDGSIGYYRENIVNLYIIVSDETYNTYYNTFFFAEALLTVSLAMFFLLFDMILVALCFAICGQIETIKSDFESVGHKSIHETRSPITDHIVDGKKIISKEQDLIYDDLKTIIMDHQKVMKKYEDFLALFGKAMLLHFCFIAITHLNLSYFYNVGQTST</sequence>